<dbReference type="InterPro" id="IPR016162">
    <property type="entry name" value="Ald_DH_N"/>
</dbReference>
<evidence type="ECO:0000256" key="4">
    <source>
        <dbReference type="RuleBase" id="RU003345"/>
    </source>
</evidence>
<proteinExistence type="inferred from homology"/>
<dbReference type="GO" id="GO:0016620">
    <property type="term" value="F:oxidoreductase activity, acting on the aldehyde or oxo group of donors, NAD or NADP as acceptor"/>
    <property type="evidence" value="ECO:0007669"/>
    <property type="project" value="InterPro"/>
</dbReference>
<dbReference type="AlphaFoldDB" id="A0A0B4EB11"/>
<evidence type="ECO:0000313" key="7">
    <source>
        <dbReference type="Proteomes" id="UP000031196"/>
    </source>
</evidence>
<keyword evidence="2 4" id="KW-0560">Oxidoreductase</keyword>
<dbReference type="FunFam" id="3.40.309.10:FF:000012">
    <property type="entry name" value="Betaine aldehyde dehydrogenase"/>
    <property type="match status" value="1"/>
</dbReference>
<dbReference type="InterPro" id="IPR029510">
    <property type="entry name" value="Ald_DH_CS_GLU"/>
</dbReference>
<comment type="caution">
    <text evidence="6">The sequence shown here is derived from an EMBL/GenBank/DDBJ whole genome shotgun (WGS) entry which is preliminary data.</text>
</comment>
<reference evidence="6 7" key="1">
    <citation type="submission" date="2014-12" db="EMBL/GenBank/DDBJ databases">
        <title>Genome sequencing of Arthrobacter phenanthrenivorans SWC37.</title>
        <authorList>
            <person name="Tan P.W."/>
            <person name="Chan K.-G."/>
        </authorList>
    </citation>
    <scope>NUCLEOTIDE SEQUENCE [LARGE SCALE GENOMIC DNA]</scope>
    <source>
        <strain evidence="6 7">SWC37</strain>
    </source>
</reference>
<evidence type="ECO:0000313" key="6">
    <source>
        <dbReference type="EMBL" id="KIC63788.1"/>
    </source>
</evidence>
<dbReference type="PROSITE" id="PS00687">
    <property type="entry name" value="ALDEHYDE_DEHYDR_GLU"/>
    <property type="match status" value="1"/>
</dbReference>
<dbReference type="PANTHER" id="PTHR42804">
    <property type="entry name" value="ALDEHYDE DEHYDROGENASE"/>
    <property type="match status" value="1"/>
</dbReference>
<dbReference type="EMBL" id="JWTB01000041">
    <property type="protein sequence ID" value="KIC63788.1"/>
    <property type="molecule type" value="Genomic_DNA"/>
</dbReference>
<sequence>MVWQGKYERIFIGGEWVEPPGNGHIDVVSPSTEQVIATVPAASREDVDRAVSAARGAFERGPWPQLPLEDRIDVLQRLAAAMQEQSEILADLTTDEMGCPITQSRNIQIPAALAILNSYIEIAKNYPFQAVRQSPTGTALVVHEPIGVVAAVIPWNTPLASAMQKLAPALLTGCSFILKPAPETPLTAYWLAETLDAAGLPAGVFSVLPADRETSEYLVSHKGVDKVAFTGSTSAGRRIASLTGQDLRRVTLELGGKSAAVILDDADFDTVTDRLRMGSFRNNGQICSLKTRVVVSERRQQELIDRLVTMVGSMPVGDPHDPATQFGPMVSARQRGIVEDYIEIGRKEGGEVLLGGGRPSGLDRGWYVEPTIFAGVEPGARIAQEEIFGPVLAIITYRDEAEAIDIANNSPYGLNGSVFTNDIERGLFLARKIRTGTVEINGSPVGSFAPVGGFKDSGIGRESGPEGFDAYLEVKSIGLPEGFRSQPV</sequence>
<dbReference type="InterPro" id="IPR016163">
    <property type="entry name" value="Ald_DH_C"/>
</dbReference>
<gene>
    <name evidence="6" type="ORF">RM50_18325</name>
</gene>
<dbReference type="OrthoDB" id="6882680at2"/>
<feature type="domain" description="Aldehyde dehydrogenase" evidence="5">
    <location>
        <begin position="16"/>
        <end position="477"/>
    </location>
</feature>
<dbReference type="RefSeq" id="WP_043455679.1">
    <property type="nucleotide sequence ID" value="NZ_JWTB01000041.1"/>
</dbReference>
<dbReference type="Proteomes" id="UP000031196">
    <property type="component" value="Unassembled WGS sequence"/>
</dbReference>
<name>A0A0B4EB11_PSEPS</name>
<comment type="similarity">
    <text evidence="1 4">Belongs to the aldehyde dehydrogenase family.</text>
</comment>
<dbReference type="InterPro" id="IPR016161">
    <property type="entry name" value="Ald_DH/histidinol_DH"/>
</dbReference>
<dbReference type="SUPFAM" id="SSF53720">
    <property type="entry name" value="ALDH-like"/>
    <property type="match status" value="1"/>
</dbReference>
<protein>
    <submittedName>
        <fullName evidence="6">Aldehyde dehydrogenase</fullName>
    </submittedName>
</protein>
<dbReference type="Pfam" id="PF00171">
    <property type="entry name" value="Aldedh"/>
    <property type="match status" value="1"/>
</dbReference>
<organism evidence="6 7">
    <name type="scientific">Pseudarthrobacter phenanthrenivorans</name>
    <name type="common">Arthrobacter phenanthrenivorans</name>
    <dbReference type="NCBI Taxonomy" id="361575"/>
    <lineage>
        <taxon>Bacteria</taxon>
        <taxon>Bacillati</taxon>
        <taxon>Actinomycetota</taxon>
        <taxon>Actinomycetes</taxon>
        <taxon>Micrococcales</taxon>
        <taxon>Micrococcaceae</taxon>
        <taxon>Pseudarthrobacter</taxon>
    </lineage>
</organism>
<dbReference type="FunFam" id="3.40.605.10:FF:000007">
    <property type="entry name" value="NAD/NADP-dependent betaine aldehyde dehydrogenase"/>
    <property type="match status" value="1"/>
</dbReference>
<evidence type="ECO:0000259" key="5">
    <source>
        <dbReference type="Pfam" id="PF00171"/>
    </source>
</evidence>
<feature type="active site" evidence="3">
    <location>
        <position position="253"/>
    </location>
</feature>
<accession>A0A0B4EB11</accession>
<evidence type="ECO:0000256" key="3">
    <source>
        <dbReference type="PROSITE-ProRule" id="PRU10007"/>
    </source>
</evidence>
<evidence type="ECO:0000256" key="2">
    <source>
        <dbReference type="ARBA" id="ARBA00023002"/>
    </source>
</evidence>
<dbReference type="CDD" id="cd07139">
    <property type="entry name" value="ALDH_AldA-Rv0768"/>
    <property type="match status" value="1"/>
</dbReference>
<evidence type="ECO:0000256" key="1">
    <source>
        <dbReference type="ARBA" id="ARBA00009986"/>
    </source>
</evidence>
<dbReference type="InterPro" id="IPR015590">
    <property type="entry name" value="Aldehyde_DH_dom"/>
</dbReference>
<dbReference type="PANTHER" id="PTHR42804:SF1">
    <property type="entry name" value="ALDEHYDE DEHYDROGENASE-RELATED"/>
    <property type="match status" value="1"/>
</dbReference>
<dbReference type="Gene3D" id="3.40.605.10">
    <property type="entry name" value="Aldehyde Dehydrogenase, Chain A, domain 1"/>
    <property type="match status" value="1"/>
</dbReference>
<dbReference type="Gene3D" id="3.40.309.10">
    <property type="entry name" value="Aldehyde Dehydrogenase, Chain A, domain 2"/>
    <property type="match status" value="1"/>
</dbReference>